<proteinExistence type="predicted"/>
<comment type="caution">
    <text evidence="1">The sequence shown here is derived from an EMBL/GenBank/DDBJ whole genome shotgun (WGS) entry which is preliminary data.</text>
</comment>
<sequence length="26" mass="3046">MGCFTLLAELQIMLLRRFSLMNSENN</sequence>
<keyword evidence="2" id="KW-1185">Reference proteome</keyword>
<dbReference type="AlphaFoldDB" id="A0A0B0MVF0"/>
<gene>
    <name evidence="1" type="ORF">F383_39425</name>
</gene>
<evidence type="ECO:0000313" key="2">
    <source>
        <dbReference type="Proteomes" id="UP000032142"/>
    </source>
</evidence>
<name>A0A0B0MVF0_GOSAR</name>
<reference evidence="2" key="1">
    <citation type="submission" date="2014-09" db="EMBL/GenBank/DDBJ databases">
        <authorList>
            <person name="Mudge J."/>
            <person name="Ramaraj T."/>
            <person name="Lindquist I.E."/>
            <person name="Bharti A.K."/>
            <person name="Sundararajan A."/>
            <person name="Cameron C.T."/>
            <person name="Woodward J.E."/>
            <person name="May G.D."/>
            <person name="Brubaker C."/>
            <person name="Broadhvest J."/>
            <person name="Wilkins T.A."/>
        </authorList>
    </citation>
    <scope>NUCLEOTIDE SEQUENCE</scope>
    <source>
        <strain evidence="2">cv. AKA8401</strain>
    </source>
</reference>
<dbReference type="EMBL" id="JRRC01308615">
    <property type="protein sequence ID" value="KHG02916.1"/>
    <property type="molecule type" value="Genomic_DNA"/>
</dbReference>
<evidence type="ECO:0000313" key="1">
    <source>
        <dbReference type="EMBL" id="KHG02916.1"/>
    </source>
</evidence>
<accession>A0A0B0MVF0</accession>
<protein>
    <submittedName>
        <fullName evidence="1">Uncharacterized protein</fullName>
    </submittedName>
</protein>
<organism evidence="1 2">
    <name type="scientific">Gossypium arboreum</name>
    <name type="common">Tree cotton</name>
    <name type="synonym">Gossypium nanking</name>
    <dbReference type="NCBI Taxonomy" id="29729"/>
    <lineage>
        <taxon>Eukaryota</taxon>
        <taxon>Viridiplantae</taxon>
        <taxon>Streptophyta</taxon>
        <taxon>Embryophyta</taxon>
        <taxon>Tracheophyta</taxon>
        <taxon>Spermatophyta</taxon>
        <taxon>Magnoliopsida</taxon>
        <taxon>eudicotyledons</taxon>
        <taxon>Gunneridae</taxon>
        <taxon>Pentapetalae</taxon>
        <taxon>rosids</taxon>
        <taxon>malvids</taxon>
        <taxon>Malvales</taxon>
        <taxon>Malvaceae</taxon>
        <taxon>Malvoideae</taxon>
        <taxon>Gossypium</taxon>
    </lineage>
</organism>
<dbReference type="Proteomes" id="UP000032142">
    <property type="component" value="Unassembled WGS sequence"/>
</dbReference>